<protein>
    <submittedName>
        <fullName evidence="1">Uncharacterized protein</fullName>
    </submittedName>
</protein>
<name>A0A7W7FZY8_9ACTN</name>
<dbReference type="RefSeq" id="WP_184949928.1">
    <property type="nucleotide sequence ID" value="NZ_BOMC01000007.1"/>
</dbReference>
<keyword evidence="2" id="KW-1185">Reference proteome</keyword>
<dbReference type="Proteomes" id="UP000542742">
    <property type="component" value="Unassembled WGS sequence"/>
</dbReference>
<evidence type="ECO:0000313" key="1">
    <source>
        <dbReference type="EMBL" id="MBB4691059.1"/>
    </source>
</evidence>
<gene>
    <name evidence="1" type="ORF">BKA14_001207</name>
</gene>
<proteinExistence type="predicted"/>
<reference evidence="1 2" key="1">
    <citation type="submission" date="2020-08" db="EMBL/GenBank/DDBJ databases">
        <title>Sequencing the genomes of 1000 actinobacteria strains.</title>
        <authorList>
            <person name="Klenk H.-P."/>
        </authorList>
    </citation>
    <scope>NUCLEOTIDE SEQUENCE [LARGE SCALE GENOMIC DNA]</scope>
    <source>
        <strain evidence="1 2">DSM 45518</strain>
    </source>
</reference>
<dbReference type="AlphaFoldDB" id="A0A7W7FZY8"/>
<organism evidence="1 2">
    <name type="scientific">Paractinoplanes abujensis</name>
    <dbReference type="NCBI Taxonomy" id="882441"/>
    <lineage>
        <taxon>Bacteria</taxon>
        <taxon>Bacillati</taxon>
        <taxon>Actinomycetota</taxon>
        <taxon>Actinomycetes</taxon>
        <taxon>Micromonosporales</taxon>
        <taxon>Micromonosporaceae</taxon>
        <taxon>Paractinoplanes</taxon>
    </lineage>
</organism>
<comment type="caution">
    <text evidence="1">The sequence shown here is derived from an EMBL/GenBank/DDBJ whole genome shotgun (WGS) entry which is preliminary data.</text>
</comment>
<dbReference type="EMBL" id="JACHMF010000001">
    <property type="protein sequence ID" value="MBB4691059.1"/>
    <property type="molecule type" value="Genomic_DNA"/>
</dbReference>
<accession>A0A7W7FZY8</accession>
<sequence length="79" mass="8943">MTIDDRPAGTVWTFAEEDYRYGVGPLRIRLNRVLAGSPLQHDGDLWFEVEGIEVTDQGHVIGPRRATIRASRLPTIRRA</sequence>
<evidence type="ECO:0000313" key="2">
    <source>
        <dbReference type="Proteomes" id="UP000542742"/>
    </source>
</evidence>